<reference evidence="14 15" key="1">
    <citation type="journal article" date="2020" name="Appl. Microbiol. Biotechnol.">
        <title>Targeted gene deletion in Brettanomyces bruxellensis with an expression-free CRISPR-Cas9 system.</title>
        <authorList>
            <person name="Varela C."/>
            <person name="Bartel C."/>
            <person name="Onetto C."/>
            <person name="Borneman A."/>
        </authorList>
    </citation>
    <scope>NUCLEOTIDE SEQUENCE [LARGE SCALE GENOMIC DNA]</scope>
    <source>
        <strain evidence="14 15">AWRI1613</strain>
    </source>
</reference>
<comment type="function">
    <text evidence="10">Essential role in pre-mRNA splicing. Also essential for entry into mitosis (G2/M progression) as well as for chromosome segregation during mitosis.</text>
</comment>
<dbReference type="FunFam" id="3.40.30.10:FF:000004">
    <property type="entry name" value="Spliceosomal protein DIB1"/>
    <property type="match status" value="1"/>
</dbReference>
<dbReference type="Pfam" id="PF02966">
    <property type="entry name" value="DIM1"/>
    <property type="match status" value="1"/>
</dbReference>
<accession>A0A8H6BJT6</accession>
<sequence length="278" mass="31994">MSAFLPHLRTGWHVDQAILSEDDRLVVIRFGRDSDPACMLMDELLFKISGPVSQFAVIYLCDIDKVPDFNEMYELYDPMTVMFFYRNKHMMCDFGTGNNNKLNFVVSSKQELIDIIETIYRGAIKGKGLVVSPRDYGKSSGQMPSSLEDDPLDGMTPFQKVLYRSKQQPLVPLGCLGTTIAVILAAKGVRTGDSRSAQKWFRWRVGLQGLTLVALLFGSYYYADNYKKQTKTQEELNIEKAKMREKLWVEELERRDAEIKDRQRRAALARKHRVEEEK</sequence>
<comment type="caution">
    <text evidence="14">The sequence shown here is derived from an EMBL/GenBank/DDBJ whole genome shotgun (WGS) entry which is preliminary data.</text>
</comment>
<evidence type="ECO:0000256" key="12">
    <source>
        <dbReference type="SAM" id="Phobius"/>
    </source>
</evidence>
<evidence type="ECO:0000256" key="10">
    <source>
        <dbReference type="ARBA" id="ARBA00055473"/>
    </source>
</evidence>
<dbReference type="EMBL" id="JABCYN010000022">
    <property type="protein sequence ID" value="KAF6013020.1"/>
    <property type="molecule type" value="Genomic_DNA"/>
</dbReference>
<evidence type="ECO:0000256" key="11">
    <source>
        <dbReference type="ARBA" id="ARBA00067627"/>
    </source>
</evidence>
<comment type="subcellular location">
    <subcellularLocation>
        <location evidence="2">Mitochondrion</location>
    </subcellularLocation>
    <subcellularLocation>
        <location evidence="1">Nucleus</location>
    </subcellularLocation>
</comment>
<keyword evidence="6 12" id="KW-1133">Transmembrane helix</keyword>
<dbReference type="InterPro" id="IPR036249">
    <property type="entry name" value="Thioredoxin-like_sf"/>
</dbReference>
<dbReference type="GO" id="GO:0046540">
    <property type="term" value="C:U4/U6 x U5 tri-snRNP complex"/>
    <property type="evidence" value="ECO:0007669"/>
    <property type="project" value="InterPro"/>
</dbReference>
<evidence type="ECO:0000256" key="7">
    <source>
        <dbReference type="ARBA" id="ARBA00023136"/>
    </source>
</evidence>
<dbReference type="PANTHER" id="PTHR12052:SF5">
    <property type="entry name" value="THIOREDOXIN-LIKE PROTEIN 4A"/>
    <property type="match status" value="1"/>
</dbReference>
<dbReference type="CDD" id="cd02954">
    <property type="entry name" value="DIM1"/>
    <property type="match status" value="1"/>
</dbReference>
<dbReference type="AlphaFoldDB" id="A0A8H6BJT6"/>
<dbReference type="PROSITE" id="PS51503">
    <property type="entry name" value="HIG1"/>
    <property type="match status" value="1"/>
</dbReference>
<evidence type="ECO:0000256" key="2">
    <source>
        <dbReference type="ARBA" id="ARBA00004173"/>
    </source>
</evidence>
<dbReference type="GO" id="GO:0000398">
    <property type="term" value="P:mRNA splicing, via spliceosome"/>
    <property type="evidence" value="ECO:0007669"/>
    <property type="project" value="InterPro"/>
</dbReference>
<evidence type="ECO:0000256" key="8">
    <source>
        <dbReference type="ARBA" id="ARBA00023187"/>
    </source>
</evidence>
<evidence type="ECO:0000256" key="6">
    <source>
        <dbReference type="ARBA" id="ARBA00022989"/>
    </source>
</evidence>
<evidence type="ECO:0000313" key="14">
    <source>
        <dbReference type="EMBL" id="KAF6013020.1"/>
    </source>
</evidence>
<keyword evidence="9" id="KW-0539">Nucleus</keyword>
<dbReference type="SUPFAM" id="SSF52833">
    <property type="entry name" value="Thioredoxin-like"/>
    <property type="match status" value="1"/>
</dbReference>
<dbReference type="Pfam" id="PF04588">
    <property type="entry name" value="HIG_1_N"/>
    <property type="match status" value="1"/>
</dbReference>
<dbReference type="Gene3D" id="3.40.30.10">
    <property type="entry name" value="Glutaredoxin"/>
    <property type="match status" value="1"/>
</dbReference>
<dbReference type="InterPro" id="IPR007667">
    <property type="entry name" value="Hypoxia_induced_domain"/>
</dbReference>
<feature type="transmembrane region" description="Helical" evidence="12">
    <location>
        <begin position="170"/>
        <end position="189"/>
    </location>
</feature>
<keyword evidence="8" id="KW-0508">mRNA splicing</keyword>
<name>A0A8H6BJT6_DEKBR</name>
<evidence type="ECO:0000256" key="3">
    <source>
        <dbReference type="ARBA" id="ARBA00008241"/>
    </source>
</evidence>
<protein>
    <recommendedName>
        <fullName evidence="11">Spliceosomal protein DIB1</fullName>
    </recommendedName>
</protein>
<keyword evidence="7 12" id="KW-0472">Membrane</keyword>
<dbReference type="GO" id="GO:0005681">
    <property type="term" value="C:spliceosomal complex"/>
    <property type="evidence" value="ECO:0007669"/>
    <property type="project" value="TreeGrafter"/>
</dbReference>
<evidence type="ECO:0000256" key="1">
    <source>
        <dbReference type="ARBA" id="ARBA00004123"/>
    </source>
</evidence>
<dbReference type="SMART" id="SM01410">
    <property type="entry name" value="DIM1"/>
    <property type="match status" value="1"/>
</dbReference>
<evidence type="ECO:0000313" key="15">
    <source>
        <dbReference type="Proteomes" id="UP000568158"/>
    </source>
</evidence>
<proteinExistence type="inferred from homology"/>
<gene>
    <name evidence="14" type="ORF">HII12_001735</name>
</gene>
<keyword evidence="4" id="KW-0507">mRNA processing</keyword>
<dbReference type="PANTHER" id="PTHR12052">
    <property type="entry name" value="THIOREDOXIN-LIKE PROTEN 4A, 4B"/>
    <property type="match status" value="1"/>
</dbReference>
<evidence type="ECO:0000259" key="13">
    <source>
        <dbReference type="PROSITE" id="PS51503"/>
    </source>
</evidence>
<dbReference type="Gene3D" id="6.10.140.1320">
    <property type="match status" value="1"/>
</dbReference>
<evidence type="ECO:0000256" key="5">
    <source>
        <dbReference type="ARBA" id="ARBA00022692"/>
    </source>
</evidence>
<comment type="similarity">
    <text evidence="3">Belongs to the DIM1 family.</text>
</comment>
<evidence type="ECO:0000256" key="4">
    <source>
        <dbReference type="ARBA" id="ARBA00022664"/>
    </source>
</evidence>
<feature type="transmembrane region" description="Helical" evidence="12">
    <location>
        <begin position="201"/>
        <end position="223"/>
    </location>
</feature>
<dbReference type="GO" id="GO:0005682">
    <property type="term" value="C:U5 snRNP"/>
    <property type="evidence" value="ECO:0007669"/>
    <property type="project" value="TreeGrafter"/>
</dbReference>
<feature type="domain" description="HIG1" evidence="13">
    <location>
        <begin position="142"/>
        <end position="233"/>
    </location>
</feature>
<organism evidence="14 15">
    <name type="scientific">Dekkera bruxellensis</name>
    <name type="common">Brettanomyces custersii</name>
    <dbReference type="NCBI Taxonomy" id="5007"/>
    <lineage>
        <taxon>Eukaryota</taxon>
        <taxon>Fungi</taxon>
        <taxon>Dikarya</taxon>
        <taxon>Ascomycota</taxon>
        <taxon>Saccharomycotina</taxon>
        <taxon>Pichiomycetes</taxon>
        <taxon>Pichiales</taxon>
        <taxon>Pichiaceae</taxon>
        <taxon>Brettanomyces</taxon>
    </lineage>
</organism>
<dbReference type="GO" id="GO:0005739">
    <property type="term" value="C:mitochondrion"/>
    <property type="evidence" value="ECO:0007669"/>
    <property type="project" value="UniProtKB-SubCell"/>
</dbReference>
<evidence type="ECO:0000256" key="9">
    <source>
        <dbReference type="ARBA" id="ARBA00023242"/>
    </source>
</evidence>
<dbReference type="Proteomes" id="UP000568158">
    <property type="component" value="Unassembled WGS sequence"/>
</dbReference>
<dbReference type="InterPro" id="IPR004123">
    <property type="entry name" value="Dim1"/>
</dbReference>
<keyword evidence="5 12" id="KW-0812">Transmembrane</keyword>